<dbReference type="OrthoDB" id="9791874at2"/>
<evidence type="ECO:0000256" key="5">
    <source>
        <dbReference type="ARBA" id="ARBA00022989"/>
    </source>
</evidence>
<dbReference type="RefSeq" id="WP_153418679.1">
    <property type="nucleotide sequence ID" value="NZ_WFLM01000002.1"/>
</dbReference>
<feature type="transmembrane region" description="Helical" evidence="7">
    <location>
        <begin position="90"/>
        <end position="108"/>
    </location>
</feature>
<dbReference type="Proteomes" id="UP000437748">
    <property type="component" value="Unassembled WGS sequence"/>
</dbReference>
<feature type="transmembrane region" description="Helical" evidence="7">
    <location>
        <begin position="148"/>
        <end position="163"/>
    </location>
</feature>
<evidence type="ECO:0000256" key="3">
    <source>
        <dbReference type="ARBA" id="ARBA00022475"/>
    </source>
</evidence>
<evidence type="ECO:0000256" key="7">
    <source>
        <dbReference type="SAM" id="Phobius"/>
    </source>
</evidence>
<gene>
    <name evidence="9" type="ORF">GCL60_04155</name>
</gene>
<keyword evidence="3" id="KW-1003">Cell membrane</keyword>
<evidence type="ECO:0000256" key="1">
    <source>
        <dbReference type="ARBA" id="ARBA00004651"/>
    </source>
</evidence>
<evidence type="ECO:0000256" key="6">
    <source>
        <dbReference type="ARBA" id="ARBA00023136"/>
    </source>
</evidence>
<dbReference type="EMBL" id="WFLM01000002">
    <property type="protein sequence ID" value="KAB8039454.1"/>
    <property type="molecule type" value="Genomic_DNA"/>
</dbReference>
<accession>A0A6N6VUC0</accession>
<comment type="caution">
    <text evidence="9">The sequence shown here is derived from an EMBL/GenBank/DDBJ whole genome shotgun (WGS) entry which is preliminary data.</text>
</comment>
<keyword evidence="6 7" id="KW-0472">Membrane</keyword>
<proteinExistence type="inferred from homology"/>
<keyword evidence="4 7" id="KW-0812">Transmembrane</keyword>
<protein>
    <submittedName>
        <fullName evidence="9">Trimeric intracellular cation channel family protein</fullName>
    </submittedName>
</protein>
<comment type="similarity">
    <text evidence="2">Belongs to the UPF0126 family.</text>
</comment>
<feature type="domain" description="Glycine transporter" evidence="8">
    <location>
        <begin position="91"/>
        <end position="164"/>
    </location>
</feature>
<feature type="transmembrane region" description="Helical" evidence="7">
    <location>
        <begin position="6"/>
        <end position="24"/>
    </location>
</feature>
<dbReference type="Pfam" id="PF03458">
    <property type="entry name" value="Gly_transporter"/>
    <property type="match status" value="2"/>
</dbReference>
<dbReference type="AlphaFoldDB" id="A0A6N6VUC0"/>
<evidence type="ECO:0000256" key="2">
    <source>
        <dbReference type="ARBA" id="ARBA00008193"/>
    </source>
</evidence>
<keyword evidence="10" id="KW-1185">Reference proteome</keyword>
<keyword evidence="5 7" id="KW-1133">Transmembrane helix</keyword>
<dbReference type="PANTHER" id="PTHR30506">
    <property type="entry name" value="INNER MEMBRANE PROTEIN"/>
    <property type="match status" value="1"/>
</dbReference>
<dbReference type="InterPro" id="IPR005115">
    <property type="entry name" value="Gly_transporter"/>
</dbReference>
<feature type="domain" description="Glycine transporter" evidence="8">
    <location>
        <begin position="5"/>
        <end position="79"/>
    </location>
</feature>
<feature type="transmembrane region" description="Helical" evidence="7">
    <location>
        <begin position="169"/>
        <end position="186"/>
    </location>
</feature>
<evidence type="ECO:0000256" key="4">
    <source>
        <dbReference type="ARBA" id="ARBA00022692"/>
    </source>
</evidence>
<comment type="subcellular location">
    <subcellularLocation>
        <location evidence="1">Cell membrane</location>
        <topology evidence="1">Multi-pass membrane protein</topology>
    </subcellularLocation>
</comment>
<evidence type="ECO:0000259" key="8">
    <source>
        <dbReference type="Pfam" id="PF03458"/>
    </source>
</evidence>
<dbReference type="PANTHER" id="PTHR30506:SF3">
    <property type="entry name" value="UPF0126 INNER MEMBRANE PROTEIN YADS-RELATED"/>
    <property type="match status" value="1"/>
</dbReference>
<evidence type="ECO:0000313" key="9">
    <source>
        <dbReference type="EMBL" id="KAB8039454.1"/>
    </source>
</evidence>
<evidence type="ECO:0000313" key="10">
    <source>
        <dbReference type="Proteomes" id="UP000437748"/>
    </source>
</evidence>
<dbReference type="GO" id="GO:0005886">
    <property type="term" value="C:plasma membrane"/>
    <property type="evidence" value="ECO:0007669"/>
    <property type="project" value="UniProtKB-SubCell"/>
</dbReference>
<feature type="transmembrane region" description="Helical" evidence="7">
    <location>
        <begin position="114"/>
        <end position="136"/>
    </location>
</feature>
<name>A0A6N6VUC0_9BACT</name>
<organism evidence="9 10">
    <name type="scientific">Silvanigrella paludirubra</name>
    <dbReference type="NCBI Taxonomy" id="2499159"/>
    <lineage>
        <taxon>Bacteria</taxon>
        <taxon>Pseudomonadati</taxon>
        <taxon>Bdellovibrionota</taxon>
        <taxon>Oligoflexia</taxon>
        <taxon>Silvanigrellales</taxon>
        <taxon>Silvanigrellaceae</taxon>
        <taxon>Silvanigrella</taxon>
    </lineage>
</organism>
<reference evidence="9 10" key="1">
    <citation type="submission" date="2019-10" db="EMBL/GenBank/DDBJ databases">
        <title>New species of Slilvanegrellaceae.</title>
        <authorList>
            <person name="Pitt A."/>
            <person name="Hahn M.W."/>
        </authorList>
    </citation>
    <scope>NUCLEOTIDE SEQUENCE [LARGE SCALE GENOMIC DNA]</scope>
    <source>
        <strain evidence="9 10">SP-Ram-0.45-NSY-1</strain>
    </source>
</reference>
<feature type="transmembrane region" description="Helical" evidence="7">
    <location>
        <begin position="62"/>
        <end position="78"/>
    </location>
</feature>
<feature type="transmembrane region" description="Helical" evidence="7">
    <location>
        <begin position="29"/>
        <end position="50"/>
    </location>
</feature>
<sequence length="216" mass="24154">MIFNVIDFSGSFAFCISGASIAAARKMDLFGIFVMTVIAGFGGGFLRDLILGKTPPTVFNTPAYWVIALFATFLVFAVKKQNRYFDKVVIVFDALGLAFFTVAGIKVALESGLLNYQCIMMGVITACFGGVIRDVIVNRVPYLFQKEIYGAFAVIGGILYFLLKDYLPTLALDLIVILFIFISRMISVWKNWHLPRPCDVSLRNKNLKFTRKKNLL</sequence>